<proteinExistence type="predicted"/>
<name>A0A0G4FLU3_VITBC</name>
<dbReference type="VEuPathDB" id="CryptoDB:Vbra_15690"/>
<dbReference type="Proteomes" id="UP000041254">
    <property type="component" value="Unassembled WGS sequence"/>
</dbReference>
<dbReference type="AlphaFoldDB" id="A0A0G4FLU3"/>
<accession>A0A0G4FLU3</accession>
<gene>
    <name evidence="1" type="ORF">Vbra_15690</name>
</gene>
<dbReference type="OrthoDB" id="328608at2759"/>
<dbReference type="PANTHER" id="PTHR41749:SF1">
    <property type="entry name" value="UBIQUITIN-LIKE DOMAIN-CONTAINING PROTEIN"/>
    <property type="match status" value="1"/>
</dbReference>
<reference evidence="1 2" key="1">
    <citation type="submission" date="2014-11" db="EMBL/GenBank/DDBJ databases">
        <authorList>
            <person name="Zhu J."/>
            <person name="Qi W."/>
            <person name="Song R."/>
        </authorList>
    </citation>
    <scope>NUCLEOTIDE SEQUENCE [LARGE SCALE GENOMIC DNA]</scope>
</reference>
<dbReference type="InterPro" id="IPR029071">
    <property type="entry name" value="Ubiquitin-like_domsf"/>
</dbReference>
<keyword evidence="2" id="KW-1185">Reference proteome</keyword>
<dbReference type="SUPFAM" id="SSF54236">
    <property type="entry name" value="Ubiquitin-like"/>
    <property type="match status" value="1"/>
</dbReference>
<dbReference type="OMA" id="DPMSLCD"/>
<organism evidence="1 2">
    <name type="scientific">Vitrella brassicaformis (strain CCMP3155)</name>
    <dbReference type="NCBI Taxonomy" id="1169540"/>
    <lineage>
        <taxon>Eukaryota</taxon>
        <taxon>Sar</taxon>
        <taxon>Alveolata</taxon>
        <taxon>Colpodellida</taxon>
        <taxon>Vitrellaceae</taxon>
        <taxon>Vitrella</taxon>
    </lineage>
</organism>
<dbReference type="PhylomeDB" id="A0A0G4FLU3"/>
<evidence type="ECO:0000313" key="2">
    <source>
        <dbReference type="Proteomes" id="UP000041254"/>
    </source>
</evidence>
<evidence type="ECO:0000313" key="1">
    <source>
        <dbReference type="EMBL" id="CEM14892.1"/>
    </source>
</evidence>
<dbReference type="PANTHER" id="PTHR41749">
    <property type="entry name" value="UBIQUITIN-LIKE DOMAIN-CONTAINING PROTEIN"/>
    <property type="match status" value="1"/>
</dbReference>
<dbReference type="InParanoid" id="A0A0G4FLU3"/>
<protein>
    <recommendedName>
        <fullName evidence="3">Ubiquitin-like domain-containing protein</fullName>
    </recommendedName>
</protein>
<sequence>MASEGTGGLALPPKNEELRKQEEEALHGANITVQLQLPDGSSDDMVLPVSKEVGYVKLMLSQKLEIPYNKISLYFKDKPMIDPMSFCDHPGVAPPIVTVRVEIAE</sequence>
<dbReference type="STRING" id="1169540.A0A0G4FLU3"/>
<dbReference type="EMBL" id="CDMY01000460">
    <property type="protein sequence ID" value="CEM14892.1"/>
    <property type="molecule type" value="Genomic_DNA"/>
</dbReference>
<evidence type="ECO:0008006" key="3">
    <source>
        <dbReference type="Google" id="ProtNLM"/>
    </source>
</evidence>